<protein>
    <recommendedName>
        <fullName evidence="19">Soluble ligand binding domain-containing protein</fullName>
    </recommendedName>
</protein>
<evidence type="ECO:0000256" key="12">
    <source>
        <dbReference type="ARBA" id="ARBA00023139"/>
    </source>
</evidence>
<evidence type="ECO:0008006" key="19">
    <source>
        <dbReference type="Google" id="ProtNLM"/>
    </source>
</evidence>
<comment type="subcellular location">
    <subcellularLocation>
        <location evidence="1">Cell outer membrane</location>
        <topology evidence="1">Multi-pass membrane protein</topology>
    </subcellularLocation>
</comment>
<dbReference type="InterPro" id="IPR003715">
    <property type="entry name" value="Poly_export_N"/>
</dbReference>
<evidence type="ECO:0000259" key="15">
    <source>
        <dbReference type="Pfam" id="PF02563"/>
    </source>
</evidence>
<evidence type="ECO:0000256" key="8">
    <source>
        <dbReference type="ARBA" id="ARBA00023047"/>
    </source>
</evidence>
<comment type="similarity">
    <text evidence="2">Belongs to the BexD/CtrA/VexA family.</text>
</comment>
<gene>
    <name evidence="18" type="ORF">METZ01_LOCUS255040</name>
</gene>
<evidence type="ECO:0000256" key="6">
    <source>
        <dbReference type="ARBA" id="ARBA00022692"/>
    </source>
</evidence>
<dbReference type="AlphaFoldDB" id="A0A382IRE6"/>
<dbReference type="SUPFAM" id="SSF142984">
    <property type="entry name" value="Nqo1 middle domain-like"/>
    <property type="match status" value="1"/>
</dbReference>
<dbReference type="Gene3D" id="3.10.560.10">
    <property type="entry name" value="Outer membrane lipoprotein wza domain like"/>
    <property type="match status" value="3"/>
</dbReference>
<feature type="domain" description="Polysaccharide export protein N-terminal" evidence="15">
    <location>
        <begin position="2"/>
        <end position="65"/>
    </location>
</feature>
<feature type="non-terminal residue" evidence="18">
    <location>
        <position position="1"/>
    </location>
</feature>
<keyword evidence="5" id="KW-0762">Sugar transport</keyword>
<proteinExistence type="inferred from homology"/>
<evidence type="ECO:0000256" key="2">
    <source>
        <dbReference type="ARBA" id="ARBA00009450"/>
    </source>
</evidence>
<dbReference type="InterPro" id="IPR049712">
    <property type="entry name" value="Poly_export"/>
</dbReference>
<evidence type="ECO:0000256" key="3">
    <source>
        <dbReference type="ARBA" id="ARBA00022448"/>
    </source>
</evidence>
<keyword evidence="4" id="KW-1134">Transmembrane beta strand</keyword>
<organism evidence="18">
    <name type="scientific">marine metagenome</name>
    <dbReference type="NCBI Taxonomy" id="408172"/>
    <lineage>
        <taxon>unclassified sequences</taxon>
        <taxon>metagenomes</taxon>
        <taxon>ecological metagenomes</taxon>
    </lineage>
</organism>
<evidence type="ECO:0000256" key="11">
    <source>
        <dbReference type="ARBA" id="ARBA00023136"/>
    </source>
</evidence>
<dbReference type="PANTHER" id="PTHR33619">
    <property type="entry name" value="POLYSACCHARIDE EXPORT PROTEIN GFCE-RELATED"/>
    <property type="match status" value="1"/>
</dbReference>
<dbReference type="Pfam" id="PF22461">
    <property type="entry name" value="SLBB_2"/>
    <property type="match status" value="1"/>
</dbReference>
<sequence length="355" mass="39869">VQANYILGAGDELVVSMWGETQLRKNYIISRDGKIFDSKVGLLNLASKTIEEGRKYLNDQFGRVYSTLTGDQPSTYMDISLGQLRAINVNFVGEVANPGLFPVHPFSTVFTGLIQVGGVNNTGSLRNIQIKREGEIYATLDLYNYLLEGTIPENIQLRDQDVVFVPVRISTVIVDSAVARPGIYEAKPNETVRQMINYAGGLKETASHLVGLKRILTNDIDQTGKINKKQNYYIDYDNSQGTIVENGDRIEARSVFETRQEVEIIGQVKSPGIYYYWQGMTIKDLIDLGGGFNDSTFLKSVYFSSGEIMRRNPDSRYETIIKIDLKSIINGNSSNDILLENLDRFVVHANLNYFE</sequence>
<dbReference type="InterPro" id="IPR019554">
    <property type="entry name" value="Soluble_ligand-bd"/>
</dbReference>
<feature type="domain" description="Soluble ligand binding" evidence="16">
    <location>
        <begin position="178"/>
        <end position="207"/>
    </location>
</feature>
<keyword evidence="7" id="KW-0732">Signal</keyword>
<keyword evidence="9" id="KW-0406">Ion transport</keyword>
<evidence type="ECO:0000256" key="1">
    <source>
        <dbReference type="ARBA" id="ARBA00004571"/>
    </source>
</evidence>
<dbReference type="GO" id="GO:0015159">
    <property type="term" value="F:polysaccharide transmembrane transporter activity"/>
    <property type="evidence" value="ECO:0007669"/>
    <property type="project" value="InterPro"/>
</dbReference>
<feature type="domain" description="Soluble ligand binding" evidence="16">
    <location>
        <begin position="262"/>
        <end position="296"/>
    </location>
</feature>
<evidence type="ECO:0000313" key="18">
    <source>
        <dbReference type="EMBL" id="SVC02186.1"/>
    </source>
</evidence>
<evidence type="ECO:0000256" key="9">
    <source>
        <dbReference type="ARBA" id="ARBA00023065"/>
    </source>
</evidence>
<keyword evidence="12" id="KW-0564">Palmitate</keyword>
<dbReference type="Pfam" id="PF02563">
    <property type="entry name" value="Poly_export"/>
    <property type="match status" value="1"/>
</dbReference>
<accession>A0A382IRE6</accession>
<feature type="domain" description="SLBB" evidence="17">
    <location>
        <begin position="90"/>
        <end position="165"/>
    </location>
</feature>
<evidence type="ECO:0000256" key="7">
    <source>
        <dbReference type="ARBA" id="ARBA00022729"/>
    </source>
</evidence>
<keyword evidence="13" id="KW-0998">Cell outer membrane</keyword>
<evidence type="ECO:0000256" key="10">
    <source>
        <dbReference type="ARBA" id="ARBA00023114"/>
    </source>
</evidence>
<evidence type="ECO:0000256" key="4">
    <source>
        <dbReference type="ARBA" id="ARBA00022452"/>
    </source>
</evidence>
<dbReference type="InterPro" id="IPR054765">
    <property type="entry name" value="SLBB_dom"/>
</dbReference>
<keyword evidence="6" id="KW-0812">Transmembrane</keyword>
<evidence type="ECO:0000259" key="17">
    <source>
        <dbReference type="Pfam" id="PF22461"/>
    </source>
</evidence>
<dbReference type="EMBL" id="UINC01069084">
    <property type="protein sequence ID" value="SVC02186.1"/>
    <property type="molecule type" value="Genomic_DNA"/>
</dbReference>
<dbReference type="Pfam" id="PF10531">
    <property type="entry name" value="SLBB"/>
    <property type="match status" value="2"/>
</dbReference>
<dbReference type="PANTHER" id="PTHR33619:SF3">
    <property type="entry name" value="POLYSACCHARIDE EXPORT PROTEIN GFCE-RELATED"/>
    <property type="match status" value="1"/>
</dbReference>
<keyword evidence="11" id="KW-0472">Membrane</keyword>
<name>A0A382IRE6_9ZZZZ</name>
<evidence type="ECO:0000256" key="14">
    <source>
        <dbReference type="ARBA" id="ARBA00023288"/>
    </source>
</evidence>
<evidence type="ECO:0000259" key="16">
    <source>
        <dbReference type="Pfam" id="PF10531"/>
    </source>
</evidence>
<keyword evidence="8" id="KW-0625">Polysaccharide transport</keyword>
<reference evidence="18" key="1">
    <citation type="submission" date="2018-05" db="EMBL/GenBank/DDBJ databases">
        <authorList>
            <person name="Lanie J.A."/>
            <person name="Ng W.-L."/>
            <person name="Kazmierczak K.M."/>
            <person name="Andrzejewski T.M."/>
            <person name="Davidsen T.M."/>
            <person name="Wayne K.J."/>
            <person name="Tettelin H."/>
            <person name="Glass J.I."/>
            <person name="Rusch D."/>
            <person name="Podicherti R."/>
            <person name="Tsui H.-C.T."/>
            <person name="Winkler M.E."/>
        </authorList>
    </citation>
    <scope>NUCLEOTIDE SEQUENCE</scope>
</reference>
<feature type="non-terminal residue" evidence="18">
    <location>
        <position position="355"/>
    </location>
</feature>
<evidence type="ECO:0000256" key="13">
    <source>
        <dbReference type="ARBA" id="ARBA00023237"/>
    </source>
</evidence>
<keyword evidence="10" id="KW-0626">Porin</keyword>
<evidence type="ECO:0000256" key="5">
    <source>
        <dbReference type="ARBA" id="ARBA00022597"/>
    </source>
</evidence>
<keyword evidence="14" id="KW-0449">Lipoprotein</keyword>
<keyword evidence="3" id="KW-0813">Transport</keyword>